<dbReference type="UniPathway" id="UPA00557">
    <property type="reaction ID" value="UER00614"/>
</dbReference>
<evidence type="ECO:0000256" key="5">
    <source>
        <dbReference type="ARBA" id="ARBA00005458"/>
    </source>
</evidence>
<evidence type="ECO:0000256" key="2">
    <source>
        <dbReference type="ARBA" id="ARBA00004443"/>
    </source>
</evidence>
<dbReference type="GO" id="GO:0032049">
    <property type="term" value="P:cardiolipin biosynthetic process"/>
    <property type="evidence" value="ECO:0007669"/>
    <property type="project" value="InterPro"/>
</dbReference>
<protein>
    <recommendedName>
        <fullName evidence="7">Phosphatidate cytidylyltransferase, mitochondrial</fullName>
        <ecNumber evidence="6">2.7.7.41</ecNumber>
    </recommendedName>
    <alternativeName>
        <fullName evidence="18">CDP-diacylglycerol synthase</fullName>
    </alternativeName>
</protein>
<evidence type="ECO:0000256" key="4">
    <source>
        <dbReference type="ARBA" id="ARBA00005189"/>
    </source>
</evidence>
<evidence type="ECO:0000256" key="7">
    <source>
        <dbReference type="ARBA" id="ARBA00018337"/>
    </source>
</evidence>
<dbReference type="Proteomes" id="UP000605846">
    <property type="component" value="Unassembled WGS sequence"/>
</dbReference>
<comment type="subcellular location">
    <subcellularLocation>
        <location evidence="2">Mitochondrion inner membrane</location>
        <topology evidence="2">Peripheral membrane protein</topology>
        <orientation evidence="2">Matrix side</orientation>
    </subcellularLocation>
</comment>
<evidence type="ECO:0000256" key="10">
    <source>
        <dbReference type="ARBA" id="ARBA00022695"/>
    </source>
</evidence>
<dbReference type="OrthoDB" id="341477at2759"/>
<evidence type="ECO:0000256" key="17">
    <source>
        <dbReference type="ARBA" id="ARBA00023264"/>
    </source>
</evidence>
<name>A0A8H7EPY0_9FUNG</name>
<evidence type="ECO:0000256" key="16">
    <source>
        <dbReference type="ARBA" id="ARBA00023209"/>
    </source>
</evidence>
<comment type="cofactor">
    <cofactor evidence="1">
        <name>Mg(2+)</name>
        <dbReference type="ChEBI" id="CHEBI:18420"/>
    </cofactor>
</comment>
<evidence type="ECO:0000256" key="12">
    <source>
        <dbReference type="ARBA" id="ARBA00022842"/>
    </source>
</evidence>
<evidence type="ECO:0000313" key="21">
    <source>
        <dbReference type="Proteomes" id="UP000605846"/>
    </source>
</evidence>
<keyword evidence="8" id="KW-0444">Lipid biosynthesis</keyword>
<dbReference type="PANTHER" id="PTHR13619:SF0">
    <property type="entry name" value="PHOSPHATIDATE CYTIDYLYLTRANSFERASE, MITOCHONDRIAL"/>
    <property type="match status" value="1"/>
</dbReference>
<keyword evidence="17" id="KW-1208">Phospholipid metabolism</keyword>
<keyword evidence="15" id="KW-0472">Membrane</keyword>
<evidence type="ECO:0000256" key="15">
    <source>
        <dbReference type="ARBA" id="ARBA00023136"/>
    </source>
</evidence>
<evidence type="ECO:0000256" key="13">
    <source>
        <dbReference type="ARBA" id="ARBA00023098"/>
    </source>
</evidence>
<dbReference type="PANTHER" id="PTHR13619">
    <property type="entry name" value="PHOSPHATIDATE CYTIDYLYLTRANSFERASE, MITOCHONDRIAL"/>
    <property type="match status" value="1"/>
</dbReference>
<comment type="similarity">
    <text evidence="5">Belongs to the TAM41 family.</text>
</comment>
<accession>A0A8H7EPY0</accession>
<keyword evidence="10" id="KW-0548">Nucleotidyltransferase</keyword>
<gene>
    <name evidence="20" type="primary">TAM41_2</name>
    <name evidence="20" type="ORF">EC973_007234</name>
</gene>
<keyword evidence="13" id="KW-0443">Lipid metabolism</keyword>
<keyword evidence="21" id="KW-1185">Reference proteome</keyword>
<dbReference type="GO" id="GO:0016024">
    <property type="term" value="P:CDP-diacylglycerol biosynthetic process"/>
    <property type="evidence" value="ECO:0007669"/>
    <property type="project" value="UniProtKB-UniPathway"/>
</dbReference>
<reference evidence="20" key="1">
    <citation type="submission" date="2020-01" db="EMBL/GenBank/DDBJ databases">
        <title>Genome Sequencing of Three Apophysomyces-Like Fungal Strains Confirms a Novel Fungal Genus in the Mucoromycota with divergent Burkholderia-like Endosymbiotic Bacteria.</title>
        <authorList>
            <person name="Stajich J.E."/>
            <person name="Macias A.M."/>
            <person name="Carter-House D."/>
            <person name="Lovett B."/>
            <person name="Kasson L.R."/>
            <person name="Berry K."/>
            <person name="Grigoriev I."/>
            <person name="Chang Y."/>
            <person name="Spatafora J."/>
            <person name="Kasson M.T."/>
        </authorList>
    </citation>
    <scope>NUCLEOTIDE SEQUENCE</scope>
    <source>
        <strain evidence="20">NRRL A-21654</strain>
    </source>
</reference>
<dbReference type="Pfam" id="PF09139">
    <property type="entry name" value="Tam41_Mmp37"/>
    <property type="match status" value="1"/>
</dbReference>
<evidence type="ECO:0000256" key="6">
    <source>
        <dbReference type="ARBA" id="ARBA00012487"/>
    </source>
</evidence>
<keyword evidence="14" id="KW-0496">Mitochondrion</keyword>
<dbReference type="EMBL" id="JABAYA010000051">
    <property type="protein sequence ID" value="KAF7727679.1"/>
    <property type="molecule type" value="Genomic_DNA"/>
</dbReference>
<dbReference type="AlphaFoldDB" id="A0A8H7EPY0"/>
<evidence type="ECO:0000256" key="3">
    <source>
        <dbReference type="ARBA" id="ARBA00005119"/>
    </source>
</evidence>
<evidence type="ECO:0000256" key="19">
    <source>
        <dbReference type="SAM" id="MobiDB-lite"/>
    </source>
</evidence>
<evidence type="ECO:0000256" key="8">
    <source>
        <dbReference type="ARBA" id="ARBA00022516"/>
    </source>
</evidence>
<evidence type="ECO:0000256" key="9">
    <source>
        <dbReference type="ARBA" id="ARBA00022679"/>
    </source>
</evidence>
<proteinExistence type="inferred from homology"/>
<evidence type="ECO:0000256" key="14">
    <source>
        <dbReference type="ARBA" id="ARBA00023128"/>
    </source>
</evidence>
<evidence type="ECO:0000256" key="1">
    <source>
        <dbReference type="ARBA" id="ARBA00001946"/>
    </source>
</evidence>
<comment type="caution">
    <text evidence="20">The sequence shown here is derived from an EMBL/GenBank/DDBJ whole genome shotgun (WGS) entry which is preliminary data.</text>
</comment>
<feature type="compositionally biased region" description="Polar residues" evidence="19">
    <location>
        <begin position="22"/>
        <end position="31"/>
    </location>
</feature>
<keyword evidence="16" id="KW-0594">Phospholipid biosynthesis</keyword>
<organism evidence="20 21">
    <name type="scientific">Apophysomyces ossiformis</name>
    <dbReference type="NCBI Taxonomy" id="679940"/>
    <lineage>
        <taxon>Eukaryota</taxon>
        <taxon>Fungi</taxon>
        <taxon>Fungi incertae sedis</taxon>
        <taxon>Mucoromycota</taxon>
        <taxon>Mucoromycotina</taxon>
        <taxon>Mucoromycetes</taxon>
        <taxon>Mucorales</taxon>
        <taxon>Mucorineae</taxon>
        <taxon>Mucoraceae</taxon>
        <taxon>Apophysomyces</taxon>
    </lineage>
</organism>
<dbReference type="GO" id="GO:0005743">
    <property type="term" value="C:mitochondrial inner membrane"/>
    <property type="evidence" value="ECO:0007669"/>
    <property type="project" value="UniProtKB-SubCell"/>
</dbReference>
<dbReference type="GO" id="GO:0004605">
    <property type="term" value="F:phosphatidate cytidylyltransferase activity"/>
    <property type="evidence" value="ECO:0007669"/>
    <property type="project" value="UniProtKB-EC"/>
</dbReference>
<keyword evidence="9" id="KW-0808">Transferase</keyword>
<sequence length="449" mass="51098">MLKYTCPSRILRIGIPKVRLYTTTTPHTSPNGPGDGLPIPPTLLNKRKTEARSSSDPLFTEETRQRLERLRRHQFHPTNIPDSPDFGTNQYISIDEKLKQQLKDIVSQFNAPVRYAIAYGSGVFRQAGYDDQKKPMMDFIFGVSHPGHWHALNMQQHPHHYSSIRFLGSGSVALLQEKVGAGLYFNPYVEMDGMTIKYGVVSIDKLCKDLIDWETLYVAGRMHKPVKILRDDARVRLANQVNLTEAVRVALLTLPERFNEAELFERIAGISYTGDFRMIVGENPNKVRNIVQGQMDHFHRLYFGLLDDLPNVAILNNGQFQQNQNPRFRGLMVQKLPKTLYNKVVAEHRSQALRNNTDIPEDKIELHQQIAASPELSSYIDRGKEIFNLITTFILNLAILINPTPTTGLRDIIGRTALTQSIKGVVTAGPWRTSRYAAEKLAKWWSAKK</sequence>
<comment type="pathway">
    <text evidence="4">Lipid metabolism.</text>
</comment>
<keyword evidence="12" id="KW-0460">Magnesium</keyword>
<feature type="region of interest" description="Disordered" evidence="19">
    <location>
        <begin position="22"/>
        <end position="43"/>
    </location>
</feature>
<comment type="pathway">
    <text evidence="3">Phospholipid metabolism; CDP-diacylglycerol biosynthesis; CDP-diacylglycerol from sn-glycerol 3-phosphate: step 3/3.</text>
</comment>
<dbReference type="PIRSF" id="PIRSF028840">
    <property type="entry name" value="Mmp37"/>
    <property type="match status" value="1"/>
</dbReference>
<dbReference type="InterPro" id="IPR015222">
    <property type="entry name" value="Tam41"/>
</dbReference>
<keyword evidence="11" id="KW-0999">Mitochondrion inner membrane</keyword>
<evidence type="ECO:0000313" key="20">
    <source>
        <dbReference type="EMBL" id="KAF7727679.1"/>
    </source>
</evidence>
<evidence type="ECO:0000256" key="11">
    <source>
        <dbReference type="ARBA" id="ARBA00022792"/>
    </source>
</evidence>
<dbReference type="EC" id="2.7.7.41" evidence="6"/>
<evidence type="ECO:0000256" key="18">
    <source>
        <dbReference type="ARBA" id="ARBA00029893"/>
    </source>
</evidence>